<dbReference type="Pfam" id="PF18741">
    <property type="entry name" value="MTES_1575"/>
    <property type="match status" value="1"/>
</dbReference>
<dbReference type="Gene3D" id="3.40.50.300">
    <property type="entry name" value="P-loop containing nucleotide triphosphate hydrolases"/>
    <property type="match status" value="3"/>
</dbReference>
<dbReference type="Gene3D" id="1.10.510.10">
    <property type="entry name" value="Transferase(Phosphotransferase) domain 1"/>
    <property type="match status" value="1"/>
</dbReference>
<reference evidence="3 4" key="1">
    <citation type="submission" date="2022-12" db="EMBL/GenBank/DDBJ databases">
        <authorList>
            <person name="Muema E."/>
        </authorList>
    </citation>
    <scope>NUCLEOTIDE SEQUENCE [LARGE SCALE GENOMIC DNA]</scope>
    <source>
        <strain evidence="4">1330</strain>
    </source>
</reference>
<name>A0ABU8K7J4_9HYPH</name>
<dbReference type="InterPro" id="IPR000719">
    <property type="entry name" value="Prot_kinase_dom"/>
</dbReference>
<organism evidence="3 4">
    <name type="scientific">Mesorhizobium argentiipisi</name>
    <dbReference type="NCBI Taxonomy" id="3015175"/>
    <lineage>
        <taxon>Bacteria</taxon>
        <taxon>Pseudomonadati</taxon>
        <taxon>Pseudomonadota</taxon>
        <taxon>Alphaproteobacteria</taxon>
        <taxon>Hyphomicrobiales</taxon>
        <taxon>Phyllobacteriaceae</taxon>
        <taxon>Mesorhizobium</taxon>
    </lineage>
</organism>
<dbReference type="Proteomes" id="UP001366503">
    <property type="component" value="Unassembled WGS sequence"/>
</dbReference>
<dbReference type="Pfam" id="PF13195">
    <property type="entry name" value="DUF4011"/>
    <property type="match status" value="1"/>
</dbReference>
<sequence length="2050" mass="229100">MTPIRERGHGHDTAPPSPNEKSVLRRCSNGHEVSEGDLICIACGVEVGEVDAERSSLGASAIPDAGPISVHVPTEIAGWTIERRLPSSSAVCERFVVSHGNSERRGVLSLFADGSEPDVSVYDALRTMPHDHLPEIFEVGRWEDRSYEISEDIKGGTLEEARPDGRNLEAVRSVIYEIGKALGSFSQSGLRHRDLRAANILVRSADPLDLVVTGFGSARLSDYDLDVVAPLETTRYMAPETIAGGVAAASDWWSLGIIVLEIVTGGDCFQGVNEQAFLIHVLTNGVEIPQDIDPGLSQLLHGLLARDHRTRWQWQEVRAWLEGKHVELPPEAERGVDTEGHAGINLGGKSFRKASGYALAAAQPANWDEARNQAARGVIAAWAEDAGLDPSMQSAIRRLGHVEGLSEDLRLAMALKVLHPAMPLVVKGNIVTPGWLLDHPQEGTELIFGPATEFLGRLGAEEWLRRLRLRGESVRSKAQQFSIALNEDELQIHLLSTSKARLGALLEDRRRILPDTEHPGLVSLIERRQTTEEDLILLLSAEVSQFRSVDEIMDRAQEEARRAGVPPVDDGELRQMLGNSRRDLHKMIDERLEGFARCGIERVDEWSDRFRLDRRIAIERAVVLLSIPSQSWKEPPKQAYVATLLDYFSKKVTGSILRGPLTRMVIGKTTPRVDIVELGTERRPAAALLDHLLARTERAEELDPAAFAMSETLERRLRSLHSHATLYKRDTGIDGLYLGFPFLLHRDDRTKTKIAPILLWPIKVIPEVGNRGHASIVFDRDREEVRLNPAFEGMIGIDAARRWQDAAKDLLGRATLTASDVIDGFGNLADPTGRTLDRLPNKDAQADFGRPLISCSAVFFHLAYMGQAIAEDLRQLKSKDLSGSGLETTLKVAETEPSLAFRAPVPEADRYFTVDSDPSQEAAVLEARNAPGLLIEGPPGTGKSQTIVNMVADAIGRKKSLLVICQKQAALEVVKKRLVAEGLDGRLVMVTDMNGDREPMLKAIRDQLESRRGAFSGQAWRRDRQSLAQRIESVEGELDKHHEALHAEDEQTGLTYRAILGELIKIEQGHAPLNVPTLRRVLSALVPAEVSALEETCGPHVRYWLPADFEDNPLAVLKIFNPDPANVEAFKEDLIAFVRREAERISVLARTANASPMAEPEPYRSWHAAHDAEFLGLTEERRSELVRWYDLFSRNPDGLSPALQLVKRLEQLAEKFVAIGGPPPPVGYVKRAVAFSDAELSGSNDLATLVTAEPSSLGRLNPFRWMRGRKLRALLTDLALNPDDPRTFLEATLWERSLRPIRRELVSALGEIQEQASLLLELDPTHLGRLASDRALSVSKAQELADIARAYPEPTRMEATLKAGTLSAFESLRDSIEQAFERYEAKQFSRAAVSNLAQWFEQKWIAHCVHLVEVDQANAAAIEPIVRTLAKLEPYQRFRLRISALSSEALEIFRLLRPKSHELAAIPAERLEDETRRIIRREALLVWKTRLEATYPVLLYEAAELTSKIRSLFEAEQSMRRANRQMLTNGIDFTKVASDREWEPITRLRGQRAQRLREFMEKGPDLGLLELRPVWLMNPDVASRVLPLRRGLFDVVIYDEASQMPVEYALPTLFRGQVVIVSGDEKQMPPTAFFSSKVENDEADVFDGDEPEENATEAERESYEETWNRREIKDCPDLLQLAKAVLPTTTLQIHYRSEYRELIGFSNASFYANRLNIPVRHPDEEIRRTRPIEVIKVDGEYQDQTNKAEAQKIVEVVASIWRSGGRLPTTGVVTFNRKQADLIEEMLDDAADNDEWFRAILAKERDRVEKGEDVGFFVKNVENVQGDERDYIIFSSTFGRNAQGSFRRNFGVLGQKGGERRLNVAVTRAKSKIIMVTSMPIAEISDMLASRRRPSIPRDYLQGYMEYATAVSSGEFEAGRTLLGRMVTERNGGKNENDSDFDGFAKSVFDYVSSLAVTAHAVNDGSAFGIDIAVENPRTGLYGIGIECDAPRHRILASARAREIWRPAVLRRAIPHVYRVSSHGWYHTGDEERLRLKAAIESALYREAAE</sequence>
<dbReference type="PROSITE" id="PS00109">
    <property type="entry name" value="PROTEIN_KINASE_TYR"/>
    <property type="match status" value="1"/>
</dbReference>
<evidence type="ECO:0000256" key="1">
    <source>
        <dbReference type="SAM" id="MobiDB-lite"/>
    </source>
</evidence>
<feature type="domain" description="Protein kinase" evidence="2">
    <location>
        <begin position="27"/>
        <end position="328"/>
    </location>
</feature>
<dbReference type="RefSeq" id="WP_337092058.1">
    <property type="nucleotide sequence ID" value="NZ_JAPYKO010000003.1"/>
</dbReference>
<dbReference type="SUPFAM" id="SSF56112">
    <property type="entry name" value="Protein kinase-like (PK-like)"/>
    <property type="match status" value="1"/>
</dbReference>
<dbReference type="PANTHER" id="PTHR10887">
    <property type="entry name" value="DNA2/NAM7 HELICASE FAMILY"/>
    <property type="match status" value="1"/>
</dbReference>
<dbReference type="InterPro" id="IPR011009">
    <property type="entry name" value="Kinase-like_dom_sf"/>
</dbReference>
<dbReference type="SUPFAM" id="SSF52540">
    <property type="entry name" value="P-loop containing nucleoside triphosphate hydrolases"/>
    <property type="match status" value="1"/>
</dbReference>
<accession>A0ABU8K7J4</accession>
<evidence type="ECO:0000259" key="2">
    <source>
        <dbReference type="PROSITE" id="PS50011"/>
    </source>
</evidence>
<dbReference type="Pfam" id="PF00069">
    <property type="entry name" value="Pkinase"/>
    <property type="match status" value="1"/>
</dbReference>
<feature type="region of interest" description="Disordered" evidence="1">
    <location>
        <begin position="1"/>
        <end position="24"/>
    </location>
</feature>
<evidence type="ECO:0000313" key="4">
    <source>
        <dbReference type="Proteomes" id="UP001366503"/>
    </source>
</evidence>
<dbReference type="Pfam" id="PF13087">
    <property type="entry name" value="AAA_12"/>
    <property type="match status" value="1"/>
</dbReference>
<evidence type="ECO:0000313" key="3">
    <source>
        <dbReference type="EMBL" id="MEI9401728.1"/>
    </source>
</evidence>
<dbReference type="PANTHER" id="PTHR10887:SF495">
    <property type="entry name" value="HELICASE SENATAXIN ISOFORM X1-RELATED"/>
    <property type="match status" value="1"/>
</dbReference>
<dbReference type="Pfam" id="PF13086">
    <property type="entry name" value="AAA_11"/>
    <property type="match status" value="1"/>
</dbReference>
<protein>
    <submittedName>
        <fullName evidence="3">AAA domain-containing protein</fullName>
    </submittedName>
</protein>
<dbReference type="InterPro" id="IPR025103">
    <property type="entry name" value="DUF4011"/>
</dbReference>
<dbReference type="EMBL" id="JAPYKO010000003">
    <property type="protein sequence ID" value="MEI9401728.1"/>
    <property type="molecule type" value="Genomic_DNA"/>
</dbReference>
<dbReference type="InterPro" id="IPR047187">
    <property type="entry name" value="SF1_C_Upf1"/>
</dbReference>
<comment type="caution">
    <text evidence="3">The sequence shown here is derived from an EMBL/GenBank/DDBJ whole genome shotgun (WGS) entry which is preliminary data.</text>
</comment>
<gene>
    <name evidence="3" type="ORF">O7A05_05940</name>
</gene>
<dbReference type="InterPro" id="IPR049468">
    <property type="entry name" value="Restrct_endonuc-II-like_dom"/>
</dbReference>
<dbReference type="InterPro" id="IPR008266">
    <property type="entry name" value="Tyr_kinase_AS"/>
</dbReference>
<proteinExistence type="predicted"/>
<dbReference type="InterPro" id="IPR027417">
    <property type="entry name" value="P-loop_NTPase"/>
</dbReference>
<keyword evidence="4" id="KW-1185">Reference proteome</keyword>
<dbReference type="InterPro" id="IPR041677">
    <property type="entry name" value="DNA2/NAM7_AAA_11"/>
</dbReference>
<dbReference type="InterPro" id="IPR041679">
    <property type="entry name" value="DNA2/NAM7-like_C"/>
</dbReference>
<dbReference type="InterPro" id="IPR045055">
    <property type="entry name" value="DNA2/NAM7-like"/>
</dbReference>
<dbReference type="SMART" id="SM00220">
    <property type="entry name" value="S_TKc"/>
    <property type="match status" value="1"/>
</dbReference>
<dbReference type="PROSITE" id="PS50011">
    <property type="entry name" value="PROTEIN_KINASE_DOM"/>
    <property type="match status" value="1"/>
</dbReference>
<dbReference type="CDD" id="cd18808">
    <property type="entry name" value="SF1_C_Upf1"/>
    <property type="match status" value="1"/>
</dbReference>
<feature type="compositionally biased region" description="Basic and acidic residues" evidence="1">
    <location>
        <begin position="1"/>
        <end position="12"/>
    </location>
</feature>